<feature type="region of interest" description="Disordered" evidence="1">
    <location>
        <begin position="1"/>
        <end position="23"/>
    </location>
</feature>
<dbReference type="CDD" id="cd07302">
    <property type="entry name" value="CHD"/>
    <property type="match status" value="1"/>
</dbReference>
<accession>A0A0F7VDC4</accession>
<gene>
    <name evidence="4" type="ORF">BN1205_038010</name>
</gene>
<feature type="compositionally biased region" description="Polar residues" evidence="1">
    <location>
        <begin position="1"/>
        <end position="12"/>
    </location>
</feature>
<dbReference type="Gene3D" id="3.30.70.1230">
    <property type="entry name" value="Nucleotide cyclase"/>
    <property type="match status" value="1"/>
</dbReference>
<keyword evidence="2" id="KW-0812">Transmembrane</keyword>
<dbReference type="GO" id="GO:0009190">
    <property type="term" value="P:cyclic nucleotide biosynthetic process"/>
    <property type="evidence" value="ECO:0007669"/>
    <property type="project" value="InterPro"/>
</dbReference>
<reference evidence="4" key="1">
    <citation type="journal article" date="2015" name="PLoS ONE">
        <title>Comprehensive Evaluation of Toxoplasma gondii VEG and Neospora caninum LIV Genomes with Tachyzoite Stage Transcriptome and Proteome Defines Novel Transcript Features.</title>
        <authorList>
            <person name="Ramaprasad A."/>
            <person name="Mourier T."/>
            <person name="Naeem R."/>
            <person name="Malas T.B."/>
            <person name="Moussa E."/>
            <person name="Panigrahi A."/>
            <person name="Vermont S.J."/>
            <person name="Otto T.D."/>
            <person name="Wastling J."/>
            <person name="Pain A."/>
        </authorList>
    </citation>
    <scope>NUCLEOTIDE SEQUENCE</scope>
    <source>
        <strain evidence="4">VEG</strain>
    </source>
</reference>
<evidence type="ECO:0000259" key="3">
    <source>
        <dbReference type="PROSITE" id="PS50125"/>
    </source>
</evidence>
<dbReference type="PROSITE" id="PS50125">
    <property type="entry name" value="GUANYLATE_CYCLASE_2"/>
    <property type="match status" value="1"/>
</dbReference>
<evidence type="ECO:0000256" key="1">
    <source>
        <dbReference type="SAM" id="MobiDB-lite"/>
    </source>
</evidence>
<feature type="domain" description="Guanylate cyclase" evidence="3">
    <location>
        <begin position="502"/>
        <end position="657"/>
    </location>
</feature>
<dbReference type="PANTHER" id="PTHR43336">
    <property type="entry name" value="OXYGEN SENSOR HISTIDINE KINASE RESPONSE REGULATOR DEVS/DOSS"/>
    <property type="match status" value="1"/>
</dbReference>
<dbReference type="SUPFAM" id="SSF55073">
    <property type="entry name" value="Nucleotide cyclase"/>
    <property type="match status" value="1"/>
</dbReference>
<organism evidence="4">
    <name type="scientific">Toxoplasma gondii (strain ATCC 50861 / VEG)</name>
    <dbReference type="NCBI Taxonomy" id="432359"/>
    <lineage>
        <taxon>Eukaryota</taxon>
        <taxon>Sar</taxon>
        <taxon>Alveolata</taxon>
        <taxon>Apicomplexa</taxon>
        <taxon>Conoidasida</taxon>
        <taxon>Coccidia</taxon>
        <taxon>Eucoccidiorida</taxon>
        <taxon>Eimeriorina</taxon>
        <taxon>Sarcocystidae</taxon>
        <taxon>Toxoplasma</taxon>
    </lineage>
</organism>
<keyword evidence="2" id="KW-0472">Membrane</keyword>
<name>A0A0F7VDC4_TOXGV</name>
<evidence type="ECO:0000313" key="4">
    <source>
        <dbReference type="EMBL" id="CEL77935.1"/>
    </source>
</evidence>
<dbReference type="InterPro" id="IPR029787">
    <property type="entry name" value="Nucleotide_cyclase"/>
</dbReference>
<feature type="transmembrane region" description="Helical" evidence="2">
    <location>
        <begin position="40"/>
        <end position="58"/>
    </location>
</feature>
<dbReference type="AlphaFoldDB" id="A0A0F7VDC4"/>
<feature type="transmembrane region" description="Helical" evidence="2">
    <location>
        <begin position="70"/>
        <end position="91"/>
    </location>
</feature>
<dbReference type="InterPro" id="IPR001054">
    <property type="entry name" value="A/G_cyclase"/>
</dbReference>
<feature type="region of interest" description="Disordered" evidence="1">
    <location>
        <begin position="429"/>
        <end position="449"/>
    </location>
</feature>
<feature type="transmembrane region" description="Helical" evidence="2">
    <location>
        <begin position="98"/>
        <end position="119"/>
    </location>
</feature>
<dbReference type="EMBL" id="LN714501">
    <property type="protein sequence ID" value="CEL77935.1"/>
    <property type="molecule type" value="Genomic_DNA"/>
</dbReference>
<protein>
    <submittedName>
        <fullName evidence="4">Adenylyl cyclase, putative</fullName>
    </submittedName>
</protein>
<keyword evidence="2" id="KW-1133">Transmembrane helix</keyword>
<dbReference type="GO" id="GO:0035556">
    <property type="term" value="P:intracellular signal transduction"/>
    <property type="evidence" value="ECO:0007669"/>
    <property type="project" value="InterPro"/>
</dbReference>
<feature type="transmembrane region" description="Helical" evidence="2">
    <location>
        <begin position="381"/>
        <end position="403"/>
    </location>
</feature>
<evidence type="ECO:0000256" key="2">
    <source>
        <dbReference type="SAM" id="Phobius"/>
    </source>
</evidence>
<dbReference type="PANTHER" id="PTHR43336:SF3">
    <property type="entry name" value="GUANYLATE CYCLASE DOMAIN-CONTAINING PROTEIN"/>
    <property type="match status" value="1"/>
</dbReference>
<proteinExistence type="predicted"/>
<feature type="transmembrane region" description="Helical" evidence="2">
    <location>
        <begin position="219"/>
        <end position="238"/>
    </location>
</feature>
<sequence>MASKQDQYQDQLSEGDNDDNPVDTKDPQLRKLQDFMDNRFLLVCTAVFTFFCLFGEDVRICFFGKAADNFFYFLFIICLLYFIFEFVLFSIIQDGYRWGFFFWLDLAATVSLLLDIDWISDALRLAPQRFLRDKVINTVAEVILLCLPCMQDSDTTGVIGMVRLIRLIRLMKLYKMTTARSETDQQDRLREEARTALNAKQAALKRVEASRLGKQLSDMITRIVILGILLVLICLPLIKTSVVVDNSRWLGLRNLYWVGENVCGRGPDGSRSPCLVAENGEIAWKWQILQYAGVTRENSDSKLLWLYVTSYPEKGKLRDIERISLEVNGKILTWKQTIECAGIRNPNCPWRDDEQDLIVYEERGIRTYAKFLKREERQQEAILNMLLTLFVIVVLCVLIFVFARDTQILVVAPIEKMVNIVKQLADDPLRQPTMEPQTEESSEKQKSANQLETSMLETTILKIGGLLQVGFGEAGASIIGRNMRSGDGDLNIMIPGEKVQAIFGFCDIRSFTEITECLQEDVMVFINTVGNIVHNCCHLWNGAANQNVGDAFLFTWKLGHAFEADRIKDNHEAVESGEMANKALVAFVKTIVEIRRNSDLIAFERDPRMTSRFGVGYRLKIGYGLHVGWAIEGAIGSDFKIDASYLSPHVTLTQRIQEATKIYHTPLLLSESVYFMLSVKSKGRIRKVDVVKADENQAQHLGLYCFDINDQIPRGPADPQRVLGDVVKPDDVLEIPTEHLRGPGVEYMFVVDADISTLQEGFSDQLYTEYRAAFCKYIEGEWGEASEGFKRCLEILPGDGPSTALLDFMKRTDFKAPENWRGYRILPILKKY</sequence>